<reference evidence="3 4" key="1">
    <citation type="journal article" date="2014" name="Nat. Commun.">
        <title>Molecular traces of alternative social organization in a termite genome.</title>
        <authorList>
            <person name="Terrapon N."/>
            <person name="Li C."/>
            <person name="Robertson H.M."/>
            <person name="Ji L."/>
            <person name="Meng X."/>
            <person name="Booth W."/>
            <person name="Chen Z."/>
            <person name="Childers C.P."/>
            <person name="Glastad K.M."/>
            <person name="Gokhale K."/>
            <person name="Gowin J."/>
            <person name="Gronenberg W."/>
            <person name="Hermansen R.A."/>
            <person name="Hu H."/>
            <person name="Hunt B.G."/>
            <person name="Huylmans A.K."/>
            <person name="Khalil S.M."/>
            <person name="Mitchell R.D."/>
            <person name="Munoz-Torres M.C."/>
            <person name="Mustard J.A."/>
            <person name="Pan H."/>
            <person name="Reese J.T."/>
            <person name="Scharf M.E."/>
            <person name="Sun F."/>
            <person name="Vogel H."/>
            <person name="Xiao J."/>
            <person name="Yang W."/>
            <person name="Yang Z."/>
            <person name="Yang Z."/>
            <person name="Zhou J."/>
            <person name="Zhu J."/>
            <person name="Brent C.S."/>
            <person name="Elsik C.G."/>
            <person name="Goodisman M.A."/>
            <person name="Liberles D.A."/>
            <person name="Roe R.M."/>
            <person name="Vargo E.L."/>
            <person name="Vilcinskas A."/>
            <person name="Wang J."/>
            <person name="Bornberg-Bauer E."/>
            <person name="Korb J."/>
            <person name="Zhang G."/>
            <person name="Liebig J."/>
        </authorList>
    </citation>
    <scope>NUCLEOTIDE SEQUENCE [LARGE SCALE GENOMIC DNA]</scope>
    <source>
        <tissue evidence="3">Whole organism</tissue>
    </source>
</reference>
<dbReference type="PANTHER" id="PTHR13318:SF190">
    <property type="entry name" value="PARTNER OF PAIRED, ISOFORM B"/>
    <property type="match status" value="1"/>
</dbReference>
<gene>
    <name evidence="3" type="ORF">L798_05728</name>
</gene>
<dbReference type="InterPro" id="IPR036047">
    <property type="entry name" value="F-box-like_dom_sf"/>
</dbReference>
<evidence type="ECO:0000313" key="3">
    <source>
        <dbReference type="EMBL" id="KDR19902.1"/>
    </source>
</evidence>
<dbReference type="Gene3D" id="3.80.10.10">
    <property type="entry name" value="Ribonuclease Inhibitor"/>
    <property type="match status" value="2"/>
</dbReference>
<dbReference type="OrthoDB" id="3219396at2759"/>
<evidence type="ECO:0000259" key="2">
    <source>
        <dbReference type="PROSITE" id="PS50181"/>
    </source>
</evidence>
<dbReference type="STRING" id="136037.A0A067R8U5"/>
<dbReference type="PANTHER" id="PTHR13318">
    <property type="entry name" value="PARTNER OF PAIRED, ISOFORM B-RELATED"/>
    <property type="match status" value="1"/>
</dbReference>
<dbReference type="InterPro" id="IPR057207">
    <property type="entry name" value="FBXL15_LRR"/>
</dbReference>
<dbReference type="GO" id="GO:0019005">
    <property type="term" value="C:SCF ubiquitin ligase complex"/>
    <property type="evidence" value="ECO:0007669"/>
    <property type="project" value="TreeGrafter"/>
</dbReference>
<keyword evidence="4" id="KW-1185">Reference proteome</keyword>
<dbReference type="SUPFAM" id="SSF81383">
    <property type="entry name" value="F-box domain"/>
    <property type="match status" value="1"/>
</dbReference>
<dbReference type="InterPro" id="IPR006553">
    <property type="entry name" value="Leu-rich_rpt_Cys-con_subtyp"/>
</dbReference>
<dbReference type="Pfam" id="PF25372">
    <property type="entry name" value="DUF7885"/>
    <property type="match status" value="1"/>
</dbReference>
<organism evidence="3 4">
    <name type="scientific">Zootermopsis nevadensis</name>
    <name type="common">Dampwood termite</name>
    <dbReference type="NCBI Taxonomy" id="136037"/>
    <lineage>
        <taxon>Eukaryota</taxon>
        <taxon>Metazoa</taxon>
        <taxon>Ecdysozoa</taxon>
        <taxon>Arthropoda</taxon>
        <taxon>Hexapoda</taxon>
        <taxon>Insecta</taxon>
        <taxon>Pterygota</taxon>
        <taxon>Neoptera</taxon>
        <taxon>Polyneoptera</taxon>
        <taxon>Dictyoptera</taxon>
        <taxon>Blattodea</taxon>
        <taxon>Blattoidea</taxon>
        <taxon>Termitoidae</taxon>
        <taxon>Termopsidae</taxon>
        <taxon>Zootermopsis</taxon>
    </lineage>
</organism>
<dbReference type="GO" id="GO:0031146">
    <property type="term" value="P:SCF-dependent proteasomal ubiquitin-dependent protein catabolic process"/>
    <property type="evidence" value="ECO:0007669"/>
    <property type="project" value="TreeGrafter"/>
</dbReference>
<dbReference type="InParanoid" id="A0A067R8U5"/>
<dbReference type="PROSITE" id="PS50181">
    <property type="entry name" value="FBOX"/>
    <property type="match status" value="1"/>
</dbReference>
<dbReference type="EMBL" id="KK852626">
    <property type="protein sequence ID" value="KDR19902.1"/>
    <property type="molecule type" value="Genomic_DNA"/>
</dbReference>
<dbReference type="eggNOG" id="KOG4341">
    <property type="taxonomic scope" value="Eukaryota"/>
</dbReference>
<sequence length="472" mass="54387">MATGKQFDDLPNEVLLKIFSYLSIEDLSMSTHDVSIRWREVSQDNKLWKNAVFSPRKEITDKEIIKYLENMPALKSFSATRIMANIVIDTLCRSCRAIQSIELHTSHNMKVPLLQKIIHHFPHIESLKVPLPYPVLLEQLKFAELIGQCQSLRRLSLDGNSGHTFIRQGVLIPIAYGCPSLQHMHLGNYGQIDEDIQNILQKKSHHLLSFSCKIFVTKDIAEHISECTKLQHLEIENYNDHLLFDDIKSLLKITHLKYFTFRFCSEDVVNNLPLFFLSGMFSQIVHLDLSESYYINDITVTTICETCPQLRHLNVCGGQSLQNDGLRYIGKCVHLEHLDLSVCMDLTDGSMEYVGSGCHNLKKLDISGCYKMTDRVIEHVVKCTELRVLKFNYNDLTGSTFHLISTHLQHLAEVHLENCMYLDDVYVDELHKQMPRLKIIVARRCKELYLDPEDAVLFDYLCISEELSLSQV</sequence>
<dbReference type="Gene3D" id="1.20.1280.50">
    <property type="match status" value="1"/>
</dbReference>
<dbReference type="SMART" id="SM00367">
    <property type="entry name" value="LRR_CC"/>
    <property type="match status" value="5"/>
</dbReference>
<protein>
    <submittedName>
        <fullName evidence="3">F-box/LRR-repeat protein 2</fullName>
    </submittedName>
</protein>
<dbReference type="SUPFAM" id="SSF52058">
    <property type="entry name" value="L domain-like"/>
    <property type="match status" value="1"/>
</dbReference>
<dbReference type="Pfam" id="PF12937">
    <property type="entry name" value="F-box-like"/>
    <property type="match status" value="1"/>
</dbReference>
<feature type="domain" description="F-box" evidence="2">
    <location>
        <begin position="4"/>
        <end position="51"/>
    </location>
</feature>
<dbReference type="Proteomes" id="UP000027135">
    <property type="component" value="Unassembled WGS sequence"/>
</dbReference>
<dbReference type="InterPro" id="IPR001810">
    <property type="entry name" value="F-box_dom"/>
</dbReference>
<evidence type="ECO:0000313" key="4">
    <source>
        <dbReference type="Proteomes" id="UP000027135"/>
    </source>
</evidence>
<name>A0A067R8U5_ZOONE</name>
<accession>A0A067R8U5</accession>
<keyword evidence="1" id="KW-0833">Ubl conjugation pathway</keyword>
<dbReference type="AlphaFoldDB" id="A0A067R8U5"/>
<dbReference type="InterPro" id="IPR032675">
    <property type="entry name" value="LRR_dom_sf"/>
</dbReference>
<evidence type="ECO:0000256" key="1">
    <source>
        <dbReference type="ARBA" id="ARBA00022786"/>
    </source>
</evidence>
<proteinExistence type="predicted"/>
<dbReference type="OMA" id="FSIANGC"/>